<gene>
    <name evidence="5" type="ORF">SAMN05216216_13329</name>
</gene>
<evidence type="ECO:0000313" key="5">
    <source>
        <dbReference type="EMBL" id="SDL24588.1"/>
    </source>
</evidence>
<dbReference type="InterPro" id="IPR008201">
    <property type="entry name" value="HepT-like"/>
</dbReference>
<dbReference type="PANTHER" id="PTHR33397:SF5">
    <property type="entry name" value="RNASE YUTE-RELATED"/>
    <property type="match status" value="1"/>
</dbReference>
<reference evidence="6" key="1">
    <citation type="submission" date="2016-10" db="EMBL/GenBank/DDBJ databases">
        <authorList>
            <person name="Varghese N."/>
            <person name="Submissions S."/>
        </authorList>
    </citation>
    <scope>NUCLEOTIDE SEQUENCE [LARGE SCALE GENOMIC DNA]</scope>
    <source>
        <strain evidence="6">CGMCC 1.8895</strain>
    </source>
</reference>
<keyword evidence="1" id="KW-1277">Toxin-antitoxin system</keyword>
<dbReference type="Gene3D" id="1.20.120.580">
    <property type="entry name" value="bsu32300-like"/>
    <property type="match status" value="1"/>
</dbReference>
<dbReference type="GO" id="GO:0110001">
    <property type="term" value="C:toxin-antitoxin complex"/>
    <property type="evidence" value="ECO:0007669"/>
    <property type="project" value="InterPro"/>
</dbReference>
<dbReference type="GO" id="GO:0004540">
    <property type="term" value="F:RNA nuclease activity"/>
    <property type="evidence" value="ECO:0007669"/>
    <property type="project" value="InterPro"/>
</dbReference>
<dbReference type="Proteomes" id="UP000199008">
    <property type="component" value="Unassembled WGS sequence"/>
</dbReference>
<dbReference type="EMBL" id="FNFY01000033">
    <property type="protein sequence ID" value="SDL24588.1"/>
    <property type="molecule type" value="Genomic_DNA"/>
</dbReference>
<evidence type="ECO:0000256" key="2">
    <source>
        <dbReference type="ARBA" id="ARBA00022722"/>
    </source>
</evidence>
<dbReference type="InterPro" id="IPR052379">
    <property type="entry name" value="Type_VII_TA_RNase"/>
</dbReference>
<dbReference type="Pfam" id="PF01934">
    <property type="entry name" value="HepT-like"/>
    <property type="match status" value="1"/>
</dbReference>
<dbReference type="STRING" id="576118.SAMN05216216_13329"/>
<sequence>MYFVDRQLLDERLDYIESLTKEFKNAEGFALERICHMLIESAVDVGNMIIDAFILRDPGTYLDVMFILKTEGALSEADEDDFKATFKWRNKLNREYTTLDRKSMKDDFNKHLSAFENYKSRINAFVENDGQVVTAFKGE</sequence>
<keyword evidence="3" id="KW-0378">Hydrolase</keyword>
<accession>A0A1G9IH66</accession>
<organism evidence="5 6">
    <name type="scientific">Lacicoccus qingdaonensis</name>
    <dbReference type="NCBI Taxonomy" id="576118"/>
    <lineage>
        <taxon>Bacteria</taxon>
        <taxon>Bacillati</taxon>
        <taxon>Bacillota</taxon>
        <taxon>Bacilli</taxon>
        <taxon>Bacillales</taxon>
        <taxon>Salinicoccaceae</taxon>
        <taxon>Lacicoccus</taxon>
    </lineage>
</organism>
<proteinExistence type="inferred from homology"/>
<evidence type="ECO:0000256" key="4">
    <source>
        <dbReference type="ARBA" id="ARBA00024207"/>
    </source>
</evidence>
<evidence type="ECO:0000313" key="6">
    <source>
        <dbReference type="Proteomes" id="UP000199008"/>
    </source>
</evidence>
<dbReference type="InterPro" id="IPR037038">
    <property type="entry name" value="HepT-like_sf"/>
</dbReference>
<keyword evidence="6" id="KW-1185">Reference proteome</keyword>
<evidence type="ECO:0000256" key="3">
    <source>
        <dbReference type="ARBA" id="ARBA00022801"/>
    </source>
</evidence>
<dbReference type="GO" id="GO:0016787">
    <property type="term" value="F:hydrolase activity"/>
    <property type="evidence" value="ECO:0007669"/>
    <property type="project" value="UniProtKB-KW"/>
</dbReference>
<dbReference type="PANTHER" id="PTHR33397">
    <property type="entry name" value="UPF0331 PROTEIN YUTE"/>
    <property type="match status" value="1"/>
</dbReference>
<name>A0A1G9IH66_9BACL</name>
<dbReference type="AlphaFoldDB" id="A0A1G9IH66"/>
<dbReference type="RefSeq" id="WP_092987972.1">
    <property type="nucleotide sequence ID" value="NZ_FNFY01000033.1"/>
</dbReference>
<keyword evidence="2" id="KW-0540">Nuclease</keyword>
<dbReference type="OrthoDB" id="2375467at2"/>
<protein>
    <submittedName>
        <fullName evidence="5">Uncharacterized conserved protein YutE, UPF0331/DUF86 family</fullName>
    </submittedName>
</protein>
<comment type="similarity">
    <text evidence="4">Belongs to the HepT RNase toxin family.</text>
</comment>
<evidence type="ECO:0000256" key="1">
    <source>
        <dbReference type="ARBA" id="ARBA00022649"/>
    </source>
</evidence>